<dbReference type="Proteomes" id="UP000092445">
    <property type="component" value="Unassembled WGS sequence"/>
</dbReference>
<sequence length="119" mass="13546">MKNFPQDSSGSSLEILLILGEKKKKKLNGSIIFLISTSCTTISVTSTFTLPAREFEEKKFYLILITLYNAGKCMCYENEGNDYVQNEKKKKMVFFDLRKYIVTLTLERGKGKVGLSPNK</sequence>
<proteinExistence type="predicted"/>
<evidence type="ECO:0000313" key="2">
    <source>
        <dbReference type="EnsemblMetazoa" id="GPAI033731-PA"/>
    </source>
</evidence>
<reference evidence="3" key="1">
    <citation type="submission" date="2014-03" db="EMBL/GenBank/DDBJ databases">
        <authorList>
            <person name="Aksoy S."/>
            <person name="Warren W."/>
            <person name="Wilson R.K."/>
        </authorList>
    </citation>
    <scope>NUCLEOTIDE SEQUENCE [LARGE SCALE GENOMIC DNA]</scope>
    <source>
        <strain evidence="3">IAEA</strain>
    </source>
</reference>
<dbReference type="VEuPathDB" id="VectorBase:GPAI033731"/>
<keyword evidence="1" id="KW-1133">Transmembrane helix</keyword>
<keyword evidence="3" id="KW-1185">Reference proteome</keyword>
<accession>A0A1B0A3Z1</accession>
<dbReference type="AlphaFoldDB" id="A0A1B0A3Z1"/>
<dbReference type="EnsemblMetazoa" id="GPAI033731-RA">
    <property type="protein sequence ID" value="GPAI033731-PA"/>
    <property type="gene ID" value="GPAI033731"/>
</dbReference>
<evidence type="ECO:0000256" key="1">
    <source>
        <dbReference type="SAM" id="Phobius"/>
    </source>
</evidence>
<reference evidence="2" key="2">
    <citation type="submission" date="2020-05" db="UniProtKB">
        <authorList>
            <consortium name="EnsemblMetazoa"/>
        </authorList>
    </citation>
    <scope>IDENTIFICATION</scope>
    <source>
        <strain evidence="2">IAEA</strain>
    </source>
</reference>
<name>A0A1B0A3Z1_GLOPL</name>
<keyword evidence="1" id="KW-0472">Membrane</keyword>
<protein>
    <submittedName>
        <fullName evidence="2">Uncharacterized protein</fullName>
    </submittedName>
</protein>
<organism evidence="2 3">
    <name type="scientific">Glossina pallidipes</name>
    <name type="common">Tsetse fly</name>
    <dbReference type="NCBI Taxonomy" id="7398"/>
    <lineage>
        <taxon>Eukaryota</taxon>
        <taxon>Metazoa</taxon>
        <taxon>Ecdysozoa</taxon>
        <taxon>Arthropoda</taxon>
        <taxon>Hexapoda</taxon>
        <taxon>Insecta</taxon>
        <taxon>Pterygota</taxon>
        <taxon>Neoptera</taxon>
        <taxon>Endopterygota</taxon>
        <taxon>Diptera</taxon>
        <taxon>Brachycera</taxon>
        <taxon>Muscomorpha</taxon>
        <taxon>Hippoboscoidea</taxon>
        <taxon>Glossinidae</taxon>
        <taxon>Glossina</taxon>
    </lineage>
</organism>
<evidence type="ECO:0000313" key="3">
    <source>
        <dbReference type="Proteomes" id="UP000092445"/>
    </source>
</evidence>
<feature type="transmembrane region" description="Helical" evidence="1">
    <location>
        <begin position="31"/>
        <end position="50"/>
    </location>
</feature>
<keyword evidence="1" id="KW-0812">Transmembrane</keyword>